<sequence>MAQDEIALSGGNTNQVGRIGNVVHRHPMKGSRAVEALLLELQRKGFKYAPHFLGRNDSGREMLSYIEGEDALVGQTFLSQPILLQAVEALQLFHDLSAQLLVAEHDWQFSYPDQARHQTICHNDFGPYNLIVKNGQLAGIIDYDLCGPGPRIRDIAYLAYWLTPLSFAADDLVEFTNAELAAGCPRLHLICDTYGGIDIQELLAMVAEVLSFMSSFEEMFKLLGEKTAIKLKDEGHLRHWQIEARAFVENQARILDAFQ</sequence>
<dbReference type="Pfam" id="PF01636">
    <property type="entry name" value="APH"/>
    <property type="match status" value="1"/>
</dbReference>
<reference evidence="2" key="1">
    <citation type="journal article" date="2014" name="Int. J. Syst. Evol. Microbiol.">
        <title>Complete genome of a new Firmicutes species belonging to the dominant human colonic microbiota ('Ruminococcus bicirculans') reveals two chromosomes and a selective capacity to utilize plant glucans.</title>
        <authorList>
            <consortium name="NISC Comparative Sequencing Program"/>
            <person name="Wegmann U."/>
            <person name="Louis P."/>
            <person name="Goesmann A."/>
            <person name="Henrissat B."/>
            <person name="Duncan S.H."/>
            <person name="Flint H.J."/>
        </authorList>
    </citation>
    <scope>NUCLEOTIDE SEQUENCE</scope>
    <source>
        <strain evidence="2">NBRC 107169</strain>
    </source>
</reference>
<keyword evidence="3" id="KW-1185">Reference proteome</keyword>
<dbReference type="EMBL" id="BSNI01000002">
    <property type="protein sequence ID" value="GLQ17164.1"/>
    <property type="molecule type" value="Genomic_DNA"/>
</dbReference>
<dbReference type="Gene3D" id="3.90.1200.10">
    <property type="match status" value="1"/>
</dbReference>
<dbReference type="InterPro" id="IPR011009">
    <property type="entry name" value="Kinase-like_dom_sf"/>
</dbReference>
<dbReference type="Proteomes" id="UP001161405">
    <property type="component" value="Unassembled WGS sequence"/>
</dbReference>
<dbReference type="RefSeq" id="WP_284363114.1">
    <property type="nucleotide sequence ID" value="NZ_BSNI01000002.1"/>
</dbReference>
<proteinExistence type="predicted"/>
<evidence type="ECO:0000313" key="2">
    <source>
        <dbReference type="EMBL" id="GLQ17164.1"/>
    </source>
</evidence>
<organism evidence="2 3">
    <name type="scientific">Maritalea porphyrae</name>
    <dbReference type="NCBI Taxonomy" id="880732"/>
    <lineage>
        <taxon>Bacteria</taxon>
        <taxon>Pseudomonadati</taxon>
        <taxon>Pseudomonadota</taxon>
        <taxon>Alphaproteobacteria</taxon>
        <taxon>Hyphomicrobiales</taxon>
        <taxon>Devosiaceae</taxon>
        <taxon>Maritalea</taxon>
    </lineage>
</organism>
<comment type="caution">
    <text evidence="2">The sequence shown here is derived from an EMBL/GenBank/DDBJ whole genome shotgun (WGS) entry which is preliminary data.</text>
</comment>
<reference evidence="2" key="2">
    <citation type="submission" date="2023-01" db="EMBL/GenBank/DDBJ databases">
        <title>Draft genome sequence of Maritalea porphyrae strain NBRC 107169.</title>
        <authorList>
            <person name="Sun Q."/>
            <person name="Mori K."/>
        </authorList>
    </citation>
    <scope>NUCLEOTIDE SEQUENCE</scope>
    <source>
        <strain evidence="2">NBRC 107169</strain>
    </source>
</reference>
<evidence type="ECO:0000313" key="3">
    <source>
        <dbReference type="Proteomes" id="UP001161405"/>
    </source>
</evidence>
<name>A0ABQ5UPI4_9HYPH</name>
<evidence type="ECO:0000259" key="1">
    <source>
        <dbReference type="Pfam" id="PF01636"/>
    </source>
</evidence>
<protein>
    <submittedName>
        <fullName evidence="2">Trifolitoxin immunity domain-containing protein</fullName>
    </submittedName>
</protein>
<accession>A0ABQ5UPI4</accession>
<dbReference type="InterPro" id="IPR002575">
    <property type="entry name" value="Aminoglycoside_PTrfase"/>
</dbReference>
<dbReference type="SUPFAM" id="SSF56112">
    <property type="entry name" value="Protein kinase-like (PK-like)"/>
    <property type="match status" value="1"/>
</dbReference>
<feature type="domain" description="Aminoglycoside phosphotransferase" evidence="1">
    <location>
        <begin position="94"/>
        <end position="164"/>
    </location>
</feature>
<gene>
    <name evidence="2" type="ORF">GCM10007879_14130</name>
</gene>